<accession>A0AC60Q3S0</accession>
<proteinExistence type="predicted"/>
<evidence type="ECO:0000313" key="2">
    <source>
        <dbReference type="Proteomes" id="UP000805193"/>
    </source>
</evidence>
<evidence type="ECO:0000313" key="1">
    <source>
        <dbReference type="EMBL" id="KAG0428340.1"/>
    </source>
</evidence>
<comment type="caution">
    <text evidence="1">The sequence shown here is derived from an EMBL/GenBank/DDBJ whole genome shotgun (WGS) entry which is preliminary data.</text>
</comment>
<protein>
    <submittedName>
        <fullName evidence="1">Uncharacterized protein</fullName>
    </submittedName>
</protein>
<dbReference type="EMBL" id="JABSTQ010009534">
    <property type="protein sequence ID" value="KAG0428340.1"/>
    <property type="molecule type" value="Genomic_DNA"/>
</dbReference>
<gene>
    <name evidence="1" type="ORF">HPB47_024657</name>
</gene>
<name>A0AC60Q3S0_IXOPE</name>
<keyword evidence="2" id="KW-1185">Reference proteome</keyword>
<feature type="non-terminal residue" evidence="1">
    <location>
        <position position="1"/>
    </location>
</feature>
<organism evidence="1 2">
    <name type="scientific">Ixodes persulcatus</name>
    <name type="common">Taiga tick</name>
    <dbReference type="NCBI Taxonomy" id="34615"/>
    <lineage>
        <taxon>Eukaryota</taxon>
        <taxon>Metazoa</taxon>
        <taxon>Ecdysozoa</taxon>
        <taxon>Arthropoda</taxon>
        <taxon>Chelicerata</taxon>
        <taxon>Arachnida</taxon>
        <taxon>Acari</taxon>
        <taxon>Parasitiformes</taxon>
        <taxon>Ixodida</taxon>
        <taxon>Ixodoidea</taxon>
        <taxon>Ixodidae</taxon>
        <taxon>Ixodinae</taxon>
        <taxon>Ixodes</taxon>
    </lineage>
</organism>
<sequence length="109" mass="11967">AGRFNLKDADGHSSRLFAQRALREIPPPLMPRSLPALFLLRGFLHQCLAISDLDRCAVDWPCRNLAATLTGPFVRLQLGTARSRILTRRPSLAALVNENVAHEEGPAGD</sequence>
<reference evidence="1 2" key="1">
    <citation type="journal article" date="2020" name="Cell">
        <title>Large-Scale Comparative Analyses of Tick Genomes Elucidate Their Genetic Diversity and Vector Capacities.</title>
        <authorList>
            <consortium name="Tick Genome and Microbiome Consortium (TIGMIC)"/>
            <person name="Jia N."/>
            <person name="Wang J."/>
            <person name="Shi W."/>
            <person name="Du L."/>
            <person name="Sun Y."/>
            <person name="Zhan W."/>
            <person name="Jiang J.F."/>
            <person name="Wang Q."/>
            <person name="Zhang B."/>
            <person name="Ji P."/>
            <person name="Bell-Sakyi L."/>
            <person name="Cui X.M."/>
            <person name="Yuan T.T."/>
            <person name="Jiang B.G."/>
            <person name="Yang W.F."/>
            <person name="Lam T.T."/>
            <person name="Chang Q.C."/>
            <person name="Ding S.J."/>
            <person name="Wang X.J."/>
            <person name="Zhu J.G."/>
            <person name="Ruan X.D."/>
            <person name="Zhao L."/>
            <person name="Wei J.T."/>
            <person name="Ye R.Z."/>
            <person name="Que T.C."/>
            <person name="Du C.H."/>
            <person name="Zhou Y.H."/>
            <person name="Cheng J.X."/>
            <person name="Dai P.F."/>
            <person name="Guo W.B."/>
            <person name="Han X.H."/>
            <person name="Huang E.J."/>
            <person name="Li L.F."/>
            <person name="Wei W."/>
            <person name="Gao Y.C."/>
            <person name="Liu J.Z."/>
            <person name="Shao H.Z."/>
            <person name="Wang X."/>
            <person name="Wang C.C."/>
            <person name="Yang T.C."/>
            <person name="Huo Q.B."/>
            <person name="Li W."/>
            <person name="Chen H.Y."/>
            <person name="Chen S.E."/>
            <person name="Zhou L.G."/>
            <person name="Ni X.B."/>
            <person name="Tian J.H."/>
            <person name="Sheng Y."/>
            <person name="Liu T."/>
            <person name="Pan Y.S."/>
            <person name="Xia L.Y."/>
            <person name="Li J."/>
            <person name="Zhao F."/>
            <person name="Cao W.C."/>
        </authorList>
    </citation>
    <scope>NUCLEOTIDE SEQUENCE [LARGE SCALE GENOMIC DNA]</scope>
    <source>
        <strain evidence="1">Iper-2018</strain>
    </source>
</reference>
<dbReference type="Proteomes" id="UP000805193">
    <property type="component" value="Unassembled WGS sequence"/>
</dbReference>